<gene>
    <name evidence="3" type="ORF">WA026_022298</name>
</gene>
<dbReference type="GO" id="GO:0005813">
    <property type="term" value="C:centrosome"/>
    <property type="evidence" value="ECO:0007669"/>
    <property type="project" value="InterPro"/>
</dbReference>
<proteinExistence type="predicted"/>
<feature type="coiled-coil region" evidence="1">
    <location>
        <begin position="172"/>
        <end position="199"/>
    </location>
</feature>
<dbReference type="Pfam" id="PF15964">
    <property type="entry name" value="CCCAP"/>
    <property type="match status" value="2"/>
</dbReference>
<feature type="coiled-coil region" evidence="1">
    <location>
        <begin position="411"/>
        <end position="530"/>
    </location>
</feature>
<dbReference type="Gene3D" id="1.20.5.1160">
    <property type="entry name" value="Vasodilator-stimulated phosphoprotein"/>
    <property type="match status" value="1"/>
</dbReference>
<name>A0AAW1VHE6_9CUCU</name>
<sequence>MYSNTTMGGTKKARPSSGYLARPRLGLMKNLYSGRSFSATTPEKRKKVKKNTIPKMDFRKKPDFADNAYRDAVSRLRILLAESYTPMRKSYRDLDSAGEETDNQSLISAESKVSRPRRYYPPYYPPLVSRKIYYPHFRSNLNSISQFATEKNVDEPPKYESTTPNPELMTFIERQEDYIEQLEKESSFCKAELTSLLSKVKDVISENETLHERQKTKLMKSVFDKFEPDTEETETETEGKTKRQKSPTRKKKPLFEGPSIVFESRISELEAQLTQARIDLKKAQEENDNYRVGFETYKKDINNLQRDKQILQESVAKLENSLAKLKSKECDTSDAVKRSLDAAEQAHYEKSAAELEIRRLKDELERQHSKLRDAITDQSRRISDERSSVERRYTQQIDQLTTELGVQWETTNKLQLELDKQRRESGDLRRECAQKQALIDELKKEMQSKIITLQSDIGVTGAEKSALEQQISSLQLANERNERHYKQEIARLQAEMQSLRQRSDRADADLIHSRRENLRLNEQVASLEKELKLNAALSEESMKKSTLSNEIMALPPPTPKKEHRAQELGSMIHDLESKHGRKYGNYKLA</sequence>
<evidence type="ECO:0000313" key="4">
    <source>
        <dbReference type="Proteomes" id="UP001431783"/>
    </source>
</evidence>
<feature type="region of interest" description="Disordered" evidence="2">
    <location>
        <begin position="224"/>
        <end position="254"/>
    </location>
</feature>
<keyword evidence="1" id="KW-0175">Coiled coil</keyword>
<dbReference type="AlphaFoldDB" id="A0AAW1VHE6"/>
<dbReference type="GO" id="GO:0007098">
    <property type="term" value="P:centrosome cycle"/>
    <property type="evidence" value="ECO:0007669"/>
    <property type="project" value="InterPro"/>
</dbReference>
<dbReference type="GO" id="GO:0035148">
    <property type="term" value="P:tube formation"/>
    <property type="evidence" value="ECO:0007669"/>
    <property type="project" value="TreeGrafter"/>
</dbReference>
<feature type="compositionally biased region" description="Basic residues" evidence="2">
    <location>
        <begin position="242"/>
        <end position="252"/>
    </location>
</feature>
<dbReference type="GO" id="GO:0001764">
    <property type="term" value="P:neuron migration"/>
    <property type="evidence" value="ECO:0007669"/>
    <property type="project" value="TreeGrafter"/>
</dbReference>
<dbReference type="PANTHER" id="PTHR34343">
    <property type="entry name" value="SEROLOGICALLY DEFINED COLON CANCER ANTIGEN 8"/>
    <property type="match status" value="1"/>
</dbReference>
<feature type="region of interest" description="Disordered" evidence="2">
    <location>
        <begin position="540"/>
        <end position="564"/>
    </location>
</feature>
<dbReference type="InterPro" id="IPR031887">
    <property type="entry name" value="SDCCAG8"/>
</dbReference>
<feature type="coiled-coil region" evidence="1">
    <location>
        <begin position="266"/>
        <end position="381"/>
    </location>
</feature>
<evidence type="ECO:0000313" key="3">
    <source>
        <dbReference type="EMBL" id="KAK9892836.1"/>
    </source>
</evidence>
<accession>A0AAW1VHE6</accession>
<organism evidence="3 4">
    <name type="scientific">Henosepilachna vigintioctopunctata</name>
    <dbReference type="NCBI Taxonomy" id="420089"/>
    <lineage>
        <taxon>Eukaryota</taxon>
        <taxon>Metazoa</taxon>
        <taxon>Ecdysozoa</taxon>
        <taxon>Arthropoda</taxon>
        <taxon>Hexapoda</taxon>
        <taxon>Insecta</taxon>
        <taxon>Pterygota</taxon>
        <taxon>Neoptera</taxon>
        <taxon>Endopterygota</taxon>
        <taxon>Coleoptera</taxon>
        <taxon>Polyphaga</taxon>
        <taxon>Cucujiformia</taxon>
        <taxon>Coccinelloidea</taxon>
        <taxon>Coccinellidae</taxon>
        <taxon>Epilachninae</taxon>
        <taxon>Epilachnini</taxon>
        <taxon>Henosepilachna</taxon>
    </lineage>
</organism>
<comment type="caution">
    <text evidence="3">The sequence shown here is derived from an EMBL/GenBank/DDBJ whole genome shotgun (WGS) entry which is preliminary data.</text>
</comment>
<dbReference type="GO" id="GO:0030010">
    <property type="term" value="P:establishment of cell polarity"/>
    <property type="evidence" value="ECO:0007669"/>
    <property type="project" value="TreeGrafter"/>
</dbReference>
<dbReference type="EMBL" id="JARQZJ010000139">
    <property type="protein sequence ID" value="KAK9892836.1"/>
    <property type="molecule type" value="Genomic_DNA"/>
</dbReference>
<evidence type="ECO:0000256" key="1">
    <source>
        <dbReference type="SAM" id="Coils"/>
    </source>
</evidence>
<dbReference type="PANTHER" id="PTHR34343:SF1">
    <property type="entry name" value="SEROLOGICALLY DEFINED COLON CANCER ANTIGEN 8"/>
    <property type="match status" value="1"/>
</dbReference>
<dbReference type="Proteomes" id="UP001431783">
    <property type="component" value="Unassembled WGS sequence"/>
</dbReference>
<evidence type="ECO:0000256" key="2">
    <source>
        <dbReference type="SAM" id="MobiDB-lite"/>
    </source>
</evidence>
<dbReference type="GO" id="GO:0005814">
    <property type="term" value="C:centriole"/>
    <property type="evidence" value="ECO:0007669"/>
    <property type="project" value="TreeGrafter"/>
</dbReference>
<feature type="region of interest" description="Disordered" evidence="2">
    <location>
        <begin position="1"/>
        <end position="22"/>
    </location>
</feature>
<protein>
    <submittedName>
        <fullName evidence="3">Uncharacterized protein</fullName>
    </submittedName>
</protein>
<reference evidence="3 4" key="1">
    <citation type="submission" date="2023-03" db="EMBL/GenBank/DDBJ databases">
        <title>Genome insight into feeding habits of ladybird beetles.</title>
        <authorList>
            <person name="Li H.-S."/>
            <person name="Huang Y.-H."/>
            <person name="Pang H."/>
        </authorList>
    </citation>
    <scope>NUCLEOTIDE SEQUENCE [LARGE SCALE GENOMIC DNA]</scope>
    <source>
        <strain evidence="3">SYSU_2023b</strain>
        <tissue evidence="3">Whole body</tissue>
    </source>
</reference>
<keyword evidence="4" id="KW-1185">Reference proteome</keyword>